<keyword evidence="1" id="KW-0378">Hydrolase</keyword>
<dbReference type="InterPro" id="IPR023214">
    <property type="entry name" value="HAD_sf"/>
</dbReference>
<dbReference type="PRINTS" id="PR00413">
    <property type="entry name" value="HADHALOGNASE"/>
</dbReference>
<evidence type="ECO:0000313" key="2">
    <source>
        <dbReference type="Proteomes" id="UP000589626"/>
    </source>
</evidence>
<organism evidence="1 2">
    <name type="scientific">Nocardioides soli</name>
    <dbReference type="NCBI Taxonomy" id="1036020"/>
    <lineage>
        <taxon>Bacteria</taxon>
        <taxon>Bacillati</taxon>
        <taxon>Actinomycetota</taxon>
        <taxon>Actinomycetes</taxon>
        <taxon>Propionibacteriales</taxon>
        <taxon>Nocardioidaceae</taxon>
        <taxon>Nocardioides</taxon>
    </lineage>
</organism>
<name>A0A7W4VV83_9ACTN</name>
<dbReference type="GO" id="GO:0016787">
    <property type="term" value="F:hydrolase activity"/>
    <property type="evidence" value="ECO:0007669"/>
    <property type="project" value="UniProtKB-KW"/>
</dbReference>
<dbReference type="InterPro" id="IPR036412">
    <property type="entry name" value="HAD-like_sf"/>
</dbReference>
<keyword evidence="2" id="KW-1185">Reference proteome</keyword>
<dbReference type="InterPro" id="IPR006439">
    <property type="entry name" value="HAD-SF_hydro_IA"/>
</dbReference>
<dbReference type="EMBL" id="JACHWR010000001">
    <property type="protein sequence ID" value="MBB3041952.1"/>
    <property type="molecule type" value="Genomic_DNA"/>
</dbReference>
<dbReference type="SUPFAM" id="SSF56784">
    <property type="entry name" value="HAD-like"/>
    <property type="match status" value="1"/>
</dbReference>
<dbReference type="AlphaFoldDB" id="A0A7W4VV83"/>
<dbReference type="Gene3D" id="3.40.50.1000">
    <property type="entry name" value="HAD superfamily/HAD-like"/>
    <property type="match status" value="1"/>
</dbReference>
<dbReference type="PANTHER" id="PTHR43611">
    <property type="entry name" value="ALPHA-D-GLUCOSE 1-PHOSPHATE PHOSPHATASE"/>
    <property type="match status" value="1"/>
</dbReference>
<dbReference type="RefSeq" id="WP_183591800.1">
    <property type="nucleotide sequence ID" value="NZ_JACHWR010000001.1"/>
</dbReference>
<protein>
    <submittedName>
        <fullName evidence="1">Putative hydrolase of the HAD superfamily</fullName>
    </submittedName>
</protein>
<dbReference type="PANTHER" id="PTHR43611:SF3">
    <property type="entry name" value="FLAVIN MONONUCLEOTIDE HYDROLASE 1, CHLOROPLATIC"/>
    <property type="match status" value="1"/>
</dbReference>
<gene>
    <name evidence="1" type="ORF">FHU40_001753</name>
</gene>
<dbReference type="SFLD" id="SFLDG01129">
    <property type="entry name" value="C1.5:_HAD__Beta-PGM__Phosphata"/>
    <property type="match status" value="1"/>
</dbReference>
<sequence length="201" mass="22140">MIRHLLLDADGVVQTIPGGWEEPARRILGDRSPEILEGLLVGELPALRGEGDFLPELRRAFERHGVEGDPDELYAALWNRIEVSTEMVDLVGRLRGTGYGVHLGTNQHRQRAAYLRTELGYDEIFDVSCYSCELGAVKPEAAYFERALALIDAPAAEVLFVDDNGANVEGARVVGLAAEQWRLDDGLPLLLELLGRHGVEV</sequence>
<accession>A0A7W4VV83</accession>
<reference evidence="1 2" key="1">
    <citation type="submission" date="2020-08" db="EMBL/GenBank/DDBJ databases">
        <title>Sequencing the genomes of 1000 actinobacteria strains.</title>
        <authorList>
            <person name="Klenk H.-P."/>
        </authorList>
    </citation>
    <scope>NUCLEOTIDE SEQUENCE [LARGE SCALE GENOMIC DNA]</scope>
    <source>
        <strain evidence="1 2">DSM 105498</strain>
    </source>
</reference>
<proteinExistence type="predicted"/>
<dbReference type="Pfam" id="PF00702">
    <property type="entry name" value="Hydrolase"/>
    <property type="match status" value="1"/>
</dbReference>
<dbReference type="SFLD" id="SFLDS00003">
    <property type="entry name" value="Haloacid_Dehalogenase"/>
    <property type="match status" value="1"/>
</dbReference>
<comment type="caution">
    <text evidence="1">The sequence shown here is derived from an EMBL/GenBank/DDBJ whole genome shotgun (WGS) entry which is preliminary data.</text>
</comment>
<dbReference type="Proteomes" id="UP000589626">
    <property type="component" value="Unassembled WGS sequence"/>
</dbReference>
<dbReference type="NCBIfam" id="TIGR01509">
    <property type="entry name" value="HAD-SF-IA-v3"/>
    <property type="match status" value="1"/>
</dbReference>
<evidence type="ECO:0000313" key="1">
    <source>
        <dbReference type="EMBL" id="MBB3041952.1"/>
    </source>
</evidence>